<name>A0A9Q5NA00_SANBA</name>
<protein>
    <submittedName>
        <fullName evidence="2">Uncharacterized protein</fullName>
    </submittedName>
</protein>
<comment type="caution">
    <text evidence="2">The sequence shown here is derived from an EMBL/GenBank/DDBJ whole genome shotgun (WGS) entry which is preliminary data.</text>
</comment>
<feature type="region of interest" description="Disordered" evidence="1">
    <location>
        <begin position="117"/>
        <end position="151"/>
    </location>
</feature>
<dbReference type="Proteomes" id="UP000757232">
    <property type="component" value="Unassembled WGS sequence"/>
</dbReference>
<dbReference type="EMBL" id="LNZH02000029">
    <property type="protein sequence ID" value="OCB92130.1"/>
    <property type="molecule type" value="Genomic_DNA"/>
</dbReference>
<evidence type="ECO:0000313" key="2">
    <source>
        <dbReference type="EMBL" id="OCB92130.1"/>
    </source>
</evidence>
<feature type="compositionally biased region" description="Basic and acidic residues" evidence="1">
    <location>
        <begin position="135"/>
        <end position="151"/>
    </location>
</feature>
<proteinExistence type="predicted"/>
<evidence type="ECO:0000256" key="1">
    <source>
        <dbReference type="SAM" id="MobiDB-lite"/>
    </source>
</evidence>
<evidence type="ECO:0000313" key="3">
    <source>
        <dbReference type="Proteomes" id="UP000757232"/>
    </source>
</evidence>
<keyword evidence="3" id="KW-1185">Reference proteome</keyword>
<sequence>MKERVSRKIKKRDGEIRIQSRIPDFGLVRRTNYIRKLEGGVAVIKKKLHSRLVATVEIKPAVAGTSAYKVRGALEETYFDLCAQIDVFFAGNSDITEIVGIFAAGTYWNLEVFTRNSGDTSTEEDEGNEQSYKPSGERHSSSEARDESVES</sequence>
<reference evidence="2" key="1">
    <citation type="submission" date="2016-06" db="EMBL/GenBank/DDBJ databases">
        <title>Draft Genome sequence of the fungus Inonotus baumii.</title>
        <authorList>
            <person name="Zhu H."/>
            <person name="Lin W."/>
        </authorList>
    </citation>
    <scope>NUCLEOTIDE SEQUENCE</scope>
    <source>
        <strain evidence="2">821</strain>
    </source>
</reference>
<gene>
    <name evidence="2" type="ORF">A7U60_g524</name>
</gene>
<accession>A0A9Q5NA00</accession>
<dbReference type="AlphaFoldDB" id="A0A9Q5NA00"/>
<organism evidence="2 3">
    <name type="scientific">Sanghuangporus baumii</name>
    <name type="common">Phellinus baumii</name>
    <dbReference type="NCBI Taxonomy" id="108892"/>
    <lineage>
        <taxon>Eukaryota</taxon>
        <taxon>Fungi</taxon>
        <taxon>Dikarya</taxon>
        <taxon>Basidiomycota</taxon>
        <taxon>Agaricomycotina</taxon>
        <taxon>Agaricomycetes</taxon>
        <taxon>Hymenochaetales</taxon>
        <taxon>Hymenochaetaceae</taxon>
        <taxon>Sanghuangporus</taxon>
    </lineage>
</organism>